<keyword evidence="2" id="KW-1185">Reference proteome</keyword>
<accession>A0ABR5EBA4</accession>
<evidence type="ECO:0000313" key="1">
    <source>
        <dbReference type="EMBL" id="KKD50415.1"/>
    </source>
</evidence>
<comment type="caution">
    <text evidence="1">The sequence shown here is derived from an EMBL/GenBank/DDBJ whole genome shotgun (WGS) entry which is preliminary data.</text>
</comment>
<dbReference type="RefSeq" id="WP_046324429.1">
    <property type="nucleotide sequence ID" value="NZ_MJUD01000007.1"/>
</dbReference>
<proteinExistence type="predicted"/>
<dbReference type="Proteomes" id="UP000033536">
    <property type="component" value="Unassembled WGS sequence"/>
</dbReference>
<dbReference type="EMBL" id="JYOM01000001">
    <property type="protein sequence ID" value="KKD50415.1"/>
    <property type="molecule type" value="Genomic_DNA"/>
</dbReference>
<protein>
    <submittedName>
        <fullName evidence="1">Uncharacterized protein</fullName>
    </submittedName>
</protein>
<reference evidence="1 2" key="1">
    <citation type="submission" date="2015-02" db="EMBL/GenBank/DDBJ databases">
        <title>Sequencing of Listeria spp. dairy environmental strains.</title>
        <authorList>
            <person name="Muhterem-Uyar M."/>
            <person name="Wagner M."/>
            <person name="Schmitz-Esser S."/>
            <person name="Stessl B."/>
        </authorList>
    </citation>
    <scope>NUCLEOTIDE SEQUENCE [LARGE SCALE GENOMIC DNA]</scope>
    <source>
        <strain evidence="1 2">7KSM</strain>
    </source>
</reference>
<evidence type="ECO:0000313" key="2">
    <source>
        <dbReference type="Proteomes" id="UP000033536"/>
    </source>
</evidence>
<organism evidence="1 2">
    <name type="scientific">Listeria seeligeri</name>
    <dbReference type="NCBI Taxonomy" id="1640"/>
    <lineage>
        <taxon>Bacteria</taxon>
        <taxon>Bacillati</taxon>
        <taxon>Bacillota</taxon>
        <taxon>Bacilli</taxon>
        <taxon>Bacillales</taxon>
        <taxon>Listeriaceae</taxon>
        <taxon>Listeria</taxon>
    </lineage>
</organism>
<gene>
    <name evidence="1" type="ORF">UQ68_00840</name>
</gene>
<sequence>MLRFCDINLHKLSMHVDGLFGNNDGYGEYGLGLDKKYCEEKGLQLVSYLNGKASQTEMLRLVFNQGLDLMDKGKLDETNEDLYDFIITQVSQSKPL</sequence>
<name>A0ABR5EBA4_LISSE</name>